<reference evidence="2" key="1">
    <citation type="submission" date="2016-10" db="EMBL/GenBank/DDBJ databases">
        <authorList>
            <person name="Varghese N."/>
            <person name="Submissions S."/>
        </authorList>
    </citation>
    <scope>NUCLEOTIDE SEQUENCE [LARGE SCALE GENOMIC DNA]</scope>
    <source>
        <strain evidence="2">DSM 217</strain>
    </source>
</reference>
<organism evidence="1 2">
    <name type="scientific">Thiocapsa roseopersicina</name>
    <dbReference type="NCBI Taxonomy" id="1058"/>
    <lineage>
        <taxon>Bacteria</taxon>
        <taxon>Pseudomonadati</taxon>
        <taxon>Pseudomonadota</taxon>
        <taxon>Gammaproteobacteria</taxon>
        <taxon>Chromatiales</taxon>
        <taxon>Chromatiaceae</taxon>
        <taxon>Thiocapsa</taxon>
    </lineage>
</organism>
<dbReference type="OrthoDB" id="5557682at2"/>
<keyword evidence="2" id="KW-1185">Reference proteome</keyword>
<sequence length="596" mass="65951">MTTPHSIQSSIALLTIFGLSPIGIMLPDAARAADACRQGEQVRIWTAPLQPSPGAPLEIIAVATDADLDEVLITDPAGRRSSLRTARAGGPPWSLYGTQFRPVAGTYRIETTRAGRVAGCTEIRVGGGSGDRGSGEWDLATEAFYAAWIEHLFEAPPEQSLSFDSLGPVLRDPERNLLFNYLGNGEDNRLPAEPDCADLPYFLRTYFAWKLGLPIAYRPCTRGSRSSPPTCQAPLAETRFVGSMASAEVFAEASRKMMDTVHSGSARTALRDDATDVYPVALDRSTLWPGTIFADPYGHIMVIVKWLPQRGRESGLLLAVDAQPDNSVTRKRFWDGTFLFAQTPSAGPGFKAFRPVVQTGGSVRQLPNSALDGRSGLPPFSLQQAALSPDDFYARMQQLINPRGLEPEAAYAATLDALMEQLETRVTSVENGEAYMRSRPGTLIPMPSGPAIFETTGPWEDYATPSRDMRLLIAMKVLAELPERIRRYPELFVLQGRSPSDAAARIERLNAQRMDERFVTYTRSDGTPWRLSLGDIYDRRAGFEIAYNPNDCVERRWGASPETPDETTCRRRAPADQLARMEEYRPWFRETVRPPR</sequence>
<evidence type="ECO:0000313" key="1">
    <source>
        <dbReference type="EMBL" id="SDX00766.1"/>
    </source>
</evidence>
<name>A0A1H2Y6J4_THIRO</name>
<gene>
    <name evidence="1" type="ORF">SAMN05421783_11265</name>
</gene>
<dbReference type="EMBL" id="FNNZ01000012">
    <property type="protein sequence ID" value="SDX00766.1"/>
    <property type="molecule type" value="Genomic_DNA"/>
</dbReference>
<dbReference type="STRING" id="1058.SAMN05421783_11265"/>
<evidence type="ECO:0000313" key="2">
    <source>
        <dbReference type="Proteomes" id="UP000198816"/>
    </source>
</evidence>
<accession>A0A1H2Y6J4</accession>
<dbReference type="AlphaFoldDB" id="A0A1H2Y6J4"/>
<proteinExistence type="predicted"/>
<protein>
    <submittedName>
        <fullName evidence="1">Uncharacterized protein</fullName>
    </submittedName>
</protein>
<dbReference type="Proteomes" id="UP000198816">
    <property type="component" value="Unassembled WGS sequence"/>
</dbReference>
<dbReference type="RefSeq" id="WP_093032970.1">
    <property type="nucleotide sequence ID" value="NZ_FNNZ01000012.1"/>
</dbReference>